<evidence type="ECO:0000259" key="5">
    <source>
        <dbReference type="SMART" id="SM00642"/>
    </source>
</evidence>
<dbReference type="Gene3D" id="2.60.40.1180">
    <property type="entry name" value="Golgi alpha-mannosidase II"/>
    <property type="match status" value="1"/>
</dbReference>
<evidence type="ECO:0000256" key="4">
    <source>
        <dbReference type="SAM" id="MobiDB-lite"/>
    </source>
</evidence>
<dbReference type="GO" id="GO:0004556">
    <property type="term" value="F:alpha-amylase activity"/>
    <property type="evidence" value="ECO:0007669"/>
    <property type="project" value="TreeGrafter"/>
</dbReference>
<proteinExistence type="inferred from homology"/>
<protein>
    <submittedName>
        <fullName evidence="6">Alpha-glucosidase</fullName>
    </submittedName>
</protein>
<evidence type="ECO:0000256" key="2">
    <source>
        <dbReference type="ARBA" id="ARBA00022801"/>
    </source>
</evidence>
<dbReference type="Gene3D" id="3.90.400.10">
    <property type="entry name" value="Oligo-1,6-glucosidase, Domain 2"/>
    <property type="match status" value="1"/>
</dbReference>
<dbReference type="InterPro" id="IPR013780">
    <property type="entry name" value="Glyco_hydro_b"/>
</dbReference>
<dbReference type="SMART" id="SM00642">
    <property type="entry name" value="Aamy"/>
    <property type="match status" value="1"/>
</dbReference>
<dbReference type="PANTHER" id="PTHR10357">
    <property type="entry name" value="ALPHA-AMYLASE FAMILY MEMBER"/>
    <property type="match status" value="1"/>
</dbReference>
<dbReference type="Gene3D" id="3.20.20.80">
    <property type="entry name" value="Glycosidases"/>
    <property type="match status" value="2"/>
</dbReference>
<dbReference type="CDD" id="cd11330">
    <property type="entry name" value="AmyAc_OligoGlu"/>
    <property type="match status" value="1"/>
</dbReference>
<sequence>MTPADAPLLRSRPMTATQTPTTPWWKGATIYQIYPRSFADTNGDGIGDLNGITAHLDYVAALGVDAVWLSPFFTSPMKDFGYDVSDYRDVDPIFGTLDDFDALIARAHALGLKIIIDQVYSHTSEEHDWFRQSRASRSSDKADWYVWADAKPDGTPPSNWQSVFGGPAWTWDARRGQYYLHNFLKDQPQLNGHNPAVQDALIGTAKFWLDRGVDGFRLDAINFAMHDPALTDNPPAPATNRARTRSFDFQLKLHNQSHPDIVGFIERIRALLDDHGTGFTVAEVGGDDSDREMKLFTGGNGRLNSAYGFDFLYADRLTPDLIVDAVGNWPDTPGLGWPSWAFENHDAPRAISRWTTPDRREAFARMKMLLLVALRGNIFLYQGEELGLTQVDIAFADLLDPEAIANWPLTLSRDGARTPMPWIGAAADLGFGSTRPWLPFGEDHRAIAVDVQEADATSLLHWTRTLIAARKAHPALRTGSLRIVHSDDAVIAFERVCDDETLLCAFNLGEQPRDWPIGIATYGDCLFATEGADTTSLPPLSGLVLRR</sequence>
<comment type="caution">
    <text evidence="6">The sequence shown here is derived from an EMBL/GenBank/DDBJ whole genome shotgun (WGS) entry which is preliminary data.</text>
</comment>
<evidence type="ECO:0000256" key="3">
    <source>
        <dbReference type="ARBA" id="ARBA00023295"/>
    </source>
</evidence>
<organism evidence="6 7">
    <name type="scientific">Sphingomonas aurantiaca</name>
    <dbReference type="NCBI Taxonomy" id="185949"/>
    <lineage>
        <taxon>Bacteria</taxon>
        <taxon>Pseudomonadati</taxon>
        <taxon>Pseudomonadota</taxon>
        <taxon>Alphaproteobacteria</taxon>
        <taxon>Sphingomonadales</taxon>
        <taxon>Sphingomonadaceae</taxon>
        <taxon>Sphingomonas</taxon>
    </lineage>
</organism>
<evidence type="ECO:0000313" key="7">
    <source>
        <dbReference type="Proteomes" id="UP000244189"/>
    </source>
</evidence>
<dbReference type="SUPFAM" id="SSF51011">
    <property type="entry name" value="Glycosyl hydrolase domain"/>
    <property type="match status" value="1"/>
</dbReference>
<keyword evidence="3" id="KW-0326">Glycosidase</keyword>
<dbReference type="InterPro" id="IPR022567">
    <property type="entry name" value="DUF3459"/>
</dbReference>
<dbReference type="Pfam" id="PF11941">
    <property type="entry name" value="DUF3459"/>
    <property type="match status" value="1"/>
</dbReference>
<dbReference type="EMBL" id="QAOG01000004">
    <property type="protein sequence ID" value="PTQ59670.1"/>
    <property type="molecule type" value="Genomic_DNA"/>
</dbReference>
<dbReference type="AlphaFoldDB" id="A0A2T5GK24"/>
<reference evidence="6 7" key="1">
    <citation type="submission" date="2018-04" db="EMBL/GenBank/DDBJ databases">
        <title>Genomic Encyclopedia of Type Strains, Phase III (KMG-III): the genomes of soil and plant-associated and newly described type strains.</title>
        <authorList>
            <person name="Whitman W."/>
        </authorList>
    </citation>
    <scope>NUCLEOTIDE SEQUENCE [LARGE SCALE GENOMIC DNA]</scope>
    <source>
        <strain evidence="6 7">MA101b</strain>
    </source>
</reference>
<dbReference type="Proteomes" id="UP000244189">
    <property type="component" value="Unassembled WGS sequence"/>
</dbReference>
<evidence type="ECO:0000313" key="6">
    <source>
        <dbReference type="EMBL" id="PTQ59670.1"/>
    </source>
</evidence>
<accession>A0A2T5GK24</accession>
<gene>
    <name evidence="6" type="ORF">C8J26_2522</name>
</gene>
<dbReference type="GO" id="GO:0009313">
    <property type="term" value="P:oligosaccharide catabolic process"/>
    <property type="evidence" value="ECO:0007669"/>
    <property type="project" value="TreeGrafter"/>
</dbReference>
<dbReference type="InterPro" id="IPR017853">
    <property type="entry name" value="GH"/>
</dbReference>
<dbReference type="Pfam" id="PF00128">
    <property type="entry name" value="Alpha-amylase"/>
    <property type="match status" value="1"/>
</dbReference>
<keyword evidence="2" id="KW-0378">Hydrolase</keyword>
<feature type="region of interest" description="Disordered" evidence="4">
    <location>
        <begin position="1"/>
        <end position="20"/>
    </location>
</feature>
<dbReference type="FunFam" id="3.90.400.10:FF:000002">
    <property type="entry name" value="Sucrose isomerase"/>
    <property type="match status" value="1"/>
</dbReference>
<evidence type="ECO:0000256" key="1">
    <source>
        <dbReference type="ARBA" id="ARBA00008061"/>
    </source>
</evidence>
<keyword evidence="7" id="KW-1185">Reference proteome</keyword>
<dbReference type="InterPro" id="IPR006047">
    <property type="entry name" value="GH13_cat_dom"/>
</dbReference>
<dbReference type="InterPro" id="IPR045857">
    <property type="entry name" value="O16G_dom_2"/>
</dbReference>
<dbReference type="PANTHER" id="PTHR10357:SF179">
    <property type="entry name" value="NEUTRAL AND BASIC AMINO ACID TRANSPORT PROTEIN RBAT"/>
    <property type="match status" value="1"/>
</dbReference>
<feature type="domain" description="Glycosyl hydrolase family 13 catalytic" evidence="5">
    <location>
        <begin position="32"/>
        <end position="417"/>
    </location>
</feature>
<dbReference type="SUPFAM" id="SSF51445">
    <property type="entry name" value="(Trans)glycosidases"/>
    <property type="match status" value="1"/>
</dbReference>
<comment type="similarity">
    <text evidence="1">Belongs to the glycosyl hydrolase 13 family.</text>
</comment>
<name>A0A2T5GK24_9SPHN</name>